<gene>
    <name evidence="2" type="ORF">FHR80_004449</name>
</gene>
<evidence type="ECO:0000313" key="2">
    <source>
        <dbReference type="EMBL" id="MBB2925502.1"/>
    </source>
</evidence>
<dbReference type="EMBL" id="JACHVX010000011">
    <property type="protein sequence ID" value="MBB2925502.1"/>
    <property type="molecule type" value="Genomic_DNA"/>
</dbReference>
<protein>
    <submittedName>
        <fullName evidence="2">Uncharacterized protein</fullName>
    </submittedName>
</protein>
<evidence type="ECO:0000256" key="1">
    <source>
        <dbReference type="SAM" id="Phobius"/>
    </source>
</evidence>
<keyword evidence="1" id="KW-1133">Transmembrane helix</keyword>
<proteinExistence type="predicted"/>
<dbReference type="Proteomes" id="UP000518206">
    <property type="component" value="Unassembled WGS sequence"/>
</dbReference>
<keyword evidence="1" id="KW-0472">Membrane</keyword>
<accession>A0A7W4UJW9</accession>
<sequence>MTLTQALSVVAAAGCAAGLGLVGAWVIDRY</sequence>
<comment type="caution">
    <text evidence="2">The sequence shown here is derived from an EMBL/GenBank/DDBJ whole genome shotgun (WGS) entry which is preliminary data.</text>
</comment>
<reference evidence="2 3" key="2">
    <citation type="submission" date="2020-08" db="EMBL/GenBank/DDBJ databases">
        <authorList>
            <person name="Partida-Martinez L."/>
            <person name="Huntemann M."/>
            <person name="Clum A."/>
            <person name="Wang J."/>
            <person name="Palaniappan K."/>
            <person name="Ritter S."/>
            <person name="Chen I.-M."/>
            <person name="Stamatis D."/>
            <person name="Reddy T."/>
            <person name="O'Malley R."/>
            <person name="Daum C."/>
            <person name="Shapiro N."/>
            <person name="Ivanova N."/>
            <person name="Kyrpides N."/>
            <person name="Woyke T."/>
        </authorList>
    </citation>
    <scope>NUCLEOTIDE SEQUENCE [LARGE SCALE GENOMIC DNA]</scope>
    <source>
        <strain evidence="2 3">RAS26</strain>
    </source>
</reference>
<feature type="transmembrane region" description="Helical" evidence="1">
    <location>
        <begin position="6"/>
        <end position="27"/>
    </location>
</feature>
<evidence type="ECO:0000313" key="3">
    <source>
        <dbReference type="Proteomes" id="UP000518206"/>
    </source>
</evidence>
<reference evidence="2 3" key="1">
    <citation type="submission" date="2020-08" db="EMBL/GenBank/DDBJ databases">
        <title>The Agave Microbiome: Exploring the role of microbial communities in plant adaptations to desert environments.</title>
        <authorList>
            <person name="Partida-Martinez L.P."/>
        </authorList>
    </citation>
    <scope>NUCLEOTIDE SEQUENCE [LARGE SCALE GENOMIC DNA]</scope>
    <source>
        <strain evidence="2 3">RAS26</strain>
    </source>
</reference>
<keyword evidence="1" id="KW-0812">Transmembrane</keyword>
<organism evidence="2 3">
    <name type="scientific">Cellulomonas cellasea</name>
    <dbReference type="NCBI Taxonomy" id="43670"/>
    <lineage>
        <taxon>Bacteria</taxon>
        <taxon>Bacillati</taxon>
        <taxon>Actinomycetota</taxon>
        <taxon>Actinomycetes</taxon>
        <taxon>Micrococcales</taxon>
        <taxon>Cellulomonadaceae</taxon>
        <taxon>Cellulomonas</taxon>
    </lineage>
</organism>
<name>A0A7W4UJW9_9CELL</name>
<dbReference type="AlphaFoldDB" id="A0A7W4UJW9"/>